<name>A0A0C1V6X3_9ENTR</name>
<evidence type="ECO:0000313" key="2">
    <source>
        <dbReference type="Proteomes" id="UP000054529"/>
    </source>
</evidence>
<reference evidence="1 2" key="1">
    <citation type="journal article" date="2014" name="G3 (Bethesda)">
        <title>Genome sequence of Candidatus Riesia pediculischaeffi, endosymbiont of chimpanzee lice, and genomic comparison of recently acquired endosymbionts from human and chimpanzee lice.</title>
        <authorList>
            <person name="Boyd B.M."/>
            <person name="Allen J.M."/>
            <person name="de Crecy-Lagard V."/>
            <person name="Reed D.L."/>
        </authorList>
    </citation>
    <scope>NUCLEOTIDE SEQUENCE [LARGE SCALE GENOMIC DNA]</scope>
    <source>
        <strain evidence="1 2">PTSU</strain>
    </source>
</reference>
<gene>
    <name evidence="1" type="ORF">P689_119160</name>
</gene>
<protein>
    <submittedName>
        <fullName evidence="1">Uncharacterized protein</fullName>
    </submittedName>
</protein>
<comment type="caution">
    <text evidence="1">The sequence shown here is derived from an EMBL/GenBank/DDBJ whole genome shotgun (WGS) entry which is preliminary data.</text>
</comment>
<sequence length="65" mass="7180">MFDGVPIYLVFNLTIKFVRAISSVGRASPLQGGGHQFESGIAQLYSIIKKFSVTEAGYLKFSKHE</sequence>
<dbReference type="HOGENOM" id="CLU_2841658_0_0_6"/>
<organism evidence="1 2">
    <name type="scientific">Candidatus Riesia pediculischaeffi PTSU</name>
    <dbReference type="NCBI Taxonomy" id="1401651"/>
    <lineage>
        <taxon>Bacteria</taxon>
        <taxon>Pseudomonadati</taxon>
        <taxon>Pseudomonadota</taxon>
        <taxon>Gammaproteobacteria</taxon>
        <taxon>Enterobacterales</taxon>
        <taxon>Enterobacteriaceae</taxon>
        <taxon>Candidatus Riesia</taxon>
    </lineage>
</organism>
<accession>A0A0C1V6X3</accession>
<proteinExistence type="predicted"/>
<evidence type="ECO:0000313" key="1">
    <source>
        <dbReference type="EMBL" id="KIE64189.1"/>
    </source>
</evidence>
<dbReference type="AlphaFoldDB" id="A0A0C1V6X3"/>
<dbReference type="AntiFam" id="ANF00013">
    <property type="entry name" value="tRNA translation"/>
</dbReference>
<dbReference type="Proteomes" id="UP000054529">
    <property type="component" value="Unassembled WGS sequence"/>
</dbReference>
<dbReference type="EMBL" id="AWXV01000002">
    <property type="protein sequence ID" value="KIE64189.1"/>
    <property type="molecule type" value="Genomic_DNA"/>
</dbReference>